<feature type="domain" description="NAD-dependent epimerase/dehydratase" evidence="1">
    <location>
        <begin position="4"/>
        <end position="212"/>
    </location>
</feature>
<dbReference type="Gene3D" id="3.40.50.720">
    <property type="entry name" value="NAD(P)-binding Rossmann-like Domain"/>
    <property type="match status" value="1"/>
</dbReference>
<dbReference type="PANTHER" id="PTHR48079">
    <property type="entry name" value="PROTEIN YEEZ"/>
    <property type="match status" value="1"/>
</dbReference>
<evidence type="ECO:0000313" key="2">
    <source>
        <dbReference type="EMBL" id="MBM7473099.1"/>
    </source>
</evidence>
<dbReference type="Proteomes" id="UP000776164">
    <property type="component" value="Unassembled WGS sequence"/>
</dbReference>
<evidence type="ECO:0000259" key="1">
    <source>
        <dbReference type="Pfam" id="PF01370"/>
    </source>
</evidence>
<gene>
    <name evidence="2" type="ORF">JOE66_002733</name>
</gene>
<dbReference type="PANTHER" id="PTHR48079:SF6">
    <property type="entry name" value="NAD(P)-BINDING DOMAIN-CONTAINING PROTEIN-RELATED"/>
    <property type="match status" value="1"/>
</dbReference>
<dbReference type="RefSeq" id="WP_205110291.1">
    <property type="nucleotide sequence ID" value="NZ_BAAAHT010000010.1"/>
</dbReference>
<keyword evidence="3" id="KW-1185">Reference proteome</keyword>
<dbReference type="SUPFAM" id="SSF51735">
    <property type="entry name" value="NAD(P)-binding Rossmann-fold domains"/>
    <property type="match status" value="1"/>
</dbReference>
<dbReference type="InterPro" id="IPR001509">
    <property type="entry name" value="Epimerase_deHydtase"/>
</dbReference>
<dbReference type="InterPro" id="IPR036291">
    <property type="entry name" value="NAD(P)-bd_dom_sf"/>
</dbReference>
<proteinExistence type="predicted"/>
<dbReference type="EMBL" id="JAFBBU010000001">
    <property type="protein sequence ID" value="MBM7473099.1"/>
    <property type="molecule type" value="Genomic_DNA"/>
</dbReference>
<protein>
    <submittedName>
        <fullName evidence="2">Nucleoside-diphosphate-sugar epimerase</fullName>
    </submittedName>
</protein>
<sequence>MRFFITGAGGYIGGSVAAVLTASGHDVRGLTRTADKAMILSDRGIDPVIGSLDDIDLIRRESTDAQVVISAADADHRASVRAMIDGLSGSGRALIHTSGASIVGDDARGEPGSGMVYDEETPLDVQPKKRARHAIDTMVLDSAKHGVRAAVVCPSLVYGYGRGVNPRSIQVPFLVDQARASGVVRVVGRGLNRWSTVHIDDLTDLYRLAIEAAPAGSFYFAENGESSYAEIGEAIADSLGLPGVRSWDPDEAAAQWGAARAYFTFGSNSRVRALRARRELGWNPRYGSVLQWIREEIPKDKGVNTHDS</sequence>
<name>A0ABS2L7Q4_9MICO</name>
<evidence type="ECO:0000313" key="3">
    <source>
        <dbReference type="Proteomes" id="UP000776164"/>
    </source>
</evidence>
<reference evidence="2 3" key="1">
    <citation type="submission" date="2021-01" db="EMBL/GenBank/DDBJ databases">
        <title>Sequencing the genomes of 1000 actinobacteria strains.</title>
        <authorList>
            <person name="Klenk H.-P."/>
        </authorList>
    </citation>
    <scope>NUCLEOTIDE SEQUENCE [LARGE SCALE GENOMIC DNA]</scope>
    <source>
        <strain evidence="2 3">DSM 13057</strain>
    </source>
</reference>
<dbReference type="Pfam" id="PF01370">
    <property type="entry name" value="Epimerase"/>
    <property type="match status" value="1"/>
</dbReference>
<accession>A0ABS2L7Q4</accession>
<organism evidence="2 3">
    <name type="scientific">Subtercola frigoramans</name>
    <dbReference type="NCBI Taxonomy" id="120298"/>
    <lineage>
        <taxon>Bacteria</taxon>
        <taxon>Bacillati</taxon>
        <taxon>Actinomycetota</taxon>
        <taxon>Actinomycetes</taxon>
        <taxon>Micrococcales</taxon>
        <taxon>Microbacteriaceae</taxon>
        <taxon>Subtercola</taxon>
    </lineage>
</organism>
<dbReference type="InterPro" id="IPR051783">
    <property type="entry name" value="NAD(P)-dependent_oxidoreduct"/>
</dbReference>
<comment type="caution">
    <text evidence="2">The sequence shown here is derived from an EMBL/GenBank/DDBJ whole genome shotgun (WGS) entry which is preliminary data.</text>
</comment>